<feature type="active site" evidence="12">
    <location>
        <position position="116"/>
    </location>
</feature>
<sequence length="305" mass="33195">MEPDLSRLITEQINERTRELDQMSALEIVRVMNEEDRRVPLAVEEVLPQVAQAVEAMVDTLKQGGHIFYIGAGTSGRLGVLDASECPPTFSADPSWFQGIIAGGDTALRHAVEGAEDNPQQAATDLEERGFCSRDLLVGLATSGRTPYVIGAVEYAKQMGARTVAITCNPGSVLGKLADIPIEVNVGPEVLVGSTRLKSGTAQKMILNMLSTATMVRMGKVYQNLMVDLQPSNRKLEDRARRIIQQITGVTPEEAEAAWLRCDKEVKTAIISLLTDQTPECARQLLRQAEGQVRIALQLAKKSSL</sequence>
<dbReference type="UniPathway" id="UPA00342"/>
<proteinExistence type="inferred from homology"/>
<dbReference type="Pfam" id="PF22645">
    <property type="entry name" value="GKRP_SIS_N"/>
    <property type="match status" value="1"/>
</dbReference>
<comment type="function">
    <text evidence="12">Specifically catalyzes the cleavage of the D-lactyl ether substituent of MurNAc 6-phosphate, producing GlcNAc 6-phosphate and D-lactate.</text>
</comment>
<keyword evidence="2 12" id="KW-0456">Lyase</keyword>
<dbReference type="NCBIfam" id="NF003915">
    <property type="entry name" value="PRK05441.1"/>
    <property type="match status" value="1"/>
</dbReference>
<dbReference type="NCBIfam" id="NF009222">
    <property type="entry name" value="PRK12570.1"/>
    <property type="match status" value="1"/>
</dbReference>
<evidence type="ECO:0000256" key="11">
    <source>
        <dbReference type="ARBA" id="ARBA00084049"/>
    </source>
</evidence>
<dbReference type="GO" id="GO:0016803">
    <property type="term" value="F:ether hydrolase activity"/>
    <property type="evidence" value="ECO:0007669"/>
    <property type="project" value="TreeGrafter"/>
</dbReference>
<evidence type="ECO:0000256" key="6">
    <source>
        <dbReference type="ARBA" id="ARBA00060672"/>
    </source>
</evidence>
<dbReference type="Gene3D" id="1.10.8.1080">
    <property type="match status" value="1"/>
</dbReference>
<comment type="catalytic activity">
    <reaction evidence="4 12">
        <text>N-acetyl-D-muramate 6-phosphate + H2O = N-acetyl-D-glucosamine 6-phosphate + (R)-lactate</text>
        <dbReference type="Rhea" id="RHEA:26410"/>
        <dbReference type="ChEBI" id="CHEBI:15377"/>
        <dbReference type="ChEBI" id="CHEBI:16004"/>
        <dbReference type="ChEBI" id="CHEBI:57513"/>
        <dbReference type="ChEBI" id="CHEBI:58722"/>
        <dbReference type="EC" id="4.2.1.126"/>
    </reaction>
</comment>
<dbReference type="SUPFAM" id="SSF53697">
    <property type="entry name" value="SIS domain"/>
    <property type="match status" value="1"/>
</dbReference>
<evidence type="ECO:0000313" key="14">
    <source>
        <dbReference type="EMBL" id="BCU83373.1"/>
    </source>
</evidence>
<comment type="similarity">
    <text evidence="7 12">Belongs to the GCKR-like family. MurNAc-6-P etherase subfamily.</text>
</comment>
<comment type="pathway">
    <text evidence="6">Cell wall biogenesis.</text>
</comment>
<evidence type="ECO:0000256" key="9">
    <source>
        <dbReference type="ARBA" id="ARBA00070061"/>
    </source>
</evidence>
<accession>A0A8D5ZQJ1</accession>
<dbReference type="InterPro" id="IPR005488">
    <property type="entry name" value="Etherase_MurQ"/>
</dbReference>
<dbReference type="FunFam" id="3.40.50.10490:FF:000014">
    <property type="entry name" value="N-acetylmuramic acid 6-phosphate etherase"/>
    <property type="match status" value="1"/>
</dbReference>
<evidence type="ECO:0000313" key="15">
    <source>
        <dbReference type="Proteomes" id="UP000677436"/>
    </source>
</evidence>
<dbReference type="GO" id="GO:0046348">
    <property type="term" value="P:amino sugar catabolic process"/>
    <property type="evidence" value="ECO:0007669"/>
    <property type="project" value="InterPro"/>
</dbReference>
<evidence type="ECO:0000256" key="4">
    <source>
        <dbReference type="ARBA" id="ARBA00051747"/>
    </source>
</evidence>
<evidence type="ECO:0000256" key="8">
    <source>
        <dbReference type="ARBA" id="ARBA00067056"/>
    </source>
</evidence>
<feature type="active site" description="Proton donor" evidence="12">
    <location>
        <position position="85"/>
    </location>
</feature>
<dbReference type="PROSITE" id="PS51464">
    <property type="entry name" value="SIS"/>
    <property type="match status" value="1"/>
</dbReference>
<dbReference type="GO" id="GO:0097367">
    <property type="term" value="F:carbohydrate derivative binding"/>
    <property type="evidence" value="ECO:0007669"/>
    <property type="project" value="InterPro"/>
</dbReference>
<dbReference type="GO" id="GO:0016835">
    <property type="term" value="F:carbon-oxygen lyase activity"/>
    <property type="evidence" value="ECO:0007669"/>
    <property type="project" value="UniProtKB-UniRule"/>
</dbReference>
<dbReference type="GO" id="GO:0097173">
    <property type="term" value="P:N-acetylmuramic acid catabolic process"/>
    <property type="evidence" value="ECO:0007669"/>
    <property type="project" value="UniProtKB-UniPathway"/>
</dbReference>
<keyword evidence="3 12" id="KW-0119">Carbohydrate metabolism</keyword>
<reference evidence="14" key="2">
    <citation type="journal article" date="2021" name="Microbiol. Resour. Announc.">
        <title>Complete Genome Sequence of Polycladomyces abyssicola JIR-001T, Isolated from Hemipelagic Sediment in Deep Seawater.</title>
        <authorList>
            <person name="Tsubouchi T."/>
            <person name="Kaneko Y."/>
        </authorList>
    </citation>
    <scope>NUCLEOTIDE SEQUENCE</scope>
    <source>
        <strain evidence="14">JIR-001</strain>
    </source>
</reference>
<name>A0A8D5ZQJ1_9BACL</name>
<dbReference type="FunFam" id="1.10.8.1080:FF:000001">
    <property type="entry name" value="N-acetylmuramic acid 6-phosphate etherase"/>
    <property type="match status" value="1"/>
</dbReference>
<dbReference type="InterPro" id="IPR001347">
    <property type="entry name" value="SIS_dom"/>
</dbReference>
<dbReference type="Pfam" id="PF20741">
    <property type="entry name" value="GKRP-like_C"/>
    <property type="match status" value="1"/>
</dbReference>
<organism evidence="14 15">
    <name type="scientific">Polycladomyces abyssicola</name>
    <dbReference type="NCBI Taxonomy" id="1125966"/>
    <lineage>
        <taxon>Bacteria</taxon>
        <taxon>Bacillati</taxon>
        <taxon>Bacillota</taxon>
        <taxon>Bacilli</taxon>
        <taxon>Bacillales</taxon>
        <taxon>Thermoactinomycetaceae</taxon>
        <taxon>Polycladomyces</taxon>
    </lineage>
</organism>
<dbReference type="AlphaFoldDB" id="A0A8D5ZQJ1"/>
<dbReference type="CDD" id="cd05007">
    <property type="entry name" value="SIS_Etherase"/>
    <property type="match status" value="1"/>
</dbReference>
<evidence type="ECO:0000256" key="7">
    <source>
        <dbReference type="ARBA" id="ARBA00061234"/>
    </source>
</evidence>
<protein>
    <recommendedName>
        <fullName evidence="9 12">N-acetylmuramic acid 6-phosphate etherase</fullName>
        <shortName evidence="12">MurNAc-6-P etherase</shortName>
        <ecNumber evidence="8 12">4.2.1.126</ecNumber>
    </recommendedName>
    <alternativeName>
        <fullName evidence="11 12">N-acetylmuramic acid 6-phosphate hydrolase</fullName>
    </alternativeName>
    <alternativeName>
        <fullName evidence="10 12">N-acetylmuramic acid 6-phosphate lyase</fullName>
    </alternativeName>
</protein>
<comment type="pathway">
    <text evidence="12">Amino-sugar metabolism; N-acetylmuramate degradation.</text>
</comment>
<comment type="pathway">
    <text evidence="5">Amino-sugar metabolism; 1,6-anhydro-N-acetylmuramate degradation.</text>
</comment>
<evidence type="ECO:0000256" key="2">
    <source>
        <dbReference type="ARBA" id="ARBA00023239"/>
    </source>
</evidence>
<gene>
    <name evidence="12 14" type="primary">murQ</name>
    <name evidence="14" type="ORF">JIR001_31560</name>
</gene>
<evidence type="ECO:0000259" key="13">
    <source>
        <dbReference type="PROSITE" id="PS51464"/>
    </source>
</evidence>
<dbReference type="Gene3D" id="3.40.50.10490">
    <property type="entry name" value="Glucose-6-phosphate isomerase like protein, domain 1"/>
    <property type="match status" value="1"/>
</dbReference>
<evidence type="ECO:0000256" key="1">
    <source>
        <dbReference type="ARBA" id="ARBA00011738"/>
    </source>
</evidence>
<dbReference type="InterPro" id="IPR040190">
    <property type="entry name" value="MURQ/GCKR"/>
</dbReference>
<dbReference type="HAMAP" id="MF_00068">
    <property type="entry name" value="MurQ"/>
    <property type="match status" value="1"/>
</dbReference>
<comment type="miscellaneous">
    <text evidence="12">A lyase-type mechanism (elimination/hydration) is suggested for the cleavage of the lactyl ether bond of MurNAc 6-phosphate, with the formation of an alpha,beta-unsaturated aldehyde intermediate with (E)-stereochemistry, followed by the syn addition of water to give product.</text>
</comment>
<comment type="subunit">
    <text evidence="1 12">Homodimer.</text>
</comment>
<dbReference type="PANTHER" id="PTHR10088">
    <property type="entry name" value="GLUCOKINASE REGULATORY PROTEIN"/>
    <property type="match status" value="1"/>
</dbReference>
<dbReference type="Proteomes" id="UP000677436">
    <property type="component" value="Chromosome"/>
</dbReference>
<dbReference type="InterPro" id="IPR046348">
    <property type="entry name" value="SIS_dom_sf"/>
</dbReference>
<evidence type="ECO:0000256" key="3">
    <source>
        <dbReference type="ARBA" id="ARBA00023277"/>
    </source>
</evidence>
<evidence type="ECO:0000256" key="12">
    <source>
        <dbReference type="HAMAP-Rule" id="MF_00068"/>
    </source>
</evidence>
<dbReference type="PANTHER" id="PTHR10088:SF4">
    <property type="entry name" value="GLUCOKINASE REGULATORY PROTEIN"/>
    <property type="match status" value="1"/>
</dbReference>
<evidence type="ECO:0000256" key="5">
    <source>
        <dbReference type="ARBA" id="ARBA00060595"/>
    </source>
</evidence>
<evidence type="ECO:0000256" key="10">
    <source>
        <dbReference type="ARBA" id="ARBA00077905"/>
    </source>
</evidence>
<feature type="domain" description="SIS" evidence="13">
    <location>
        <begin position="57"/>
        <end position="220"/>
    </location>
</feature>
<dbReference type="EC" id="4.2.1.126" evidence="8 12"/>
<reference evidence="14" key="1">
    <citation type="journal article" date="2013" name="Int. J. Syst. Evol. Microbiol.">
        <title>Polycladomyces abyssicola gen. nov., sp. nov., a thermophilic filamentous bacterium isolated from hemipelagic sediment.</title>
        <authorList>
            <person name="Tsubouchi T."/>
            <person name="Shimane Y."/>
            <person name="Mori K."/>
            <person name="Usui K."/>
            <person name="Hiraki T."/>
            <person name="Tame A."/>
            <person name="Uematsu K."/>
            <person name="Maruyama T."/>
            <person name="Hatada Y."/>
        </authorList>
    </citation>
    <scope>NUCLEOTIDE SEQUENCE</scope>
    <source>
        <strain evidence="14">JIR-001</strain>
    </source>
</reference>
<dbReference type="NCBIfam" id="TIGR00274">
    <property type="entry name" value="N-acetylmuramic acid 6-phosphate etherase"/>
    <property type="match status" value="1"/>
</dbReference>
<dbReference type="KEGG" id="pabs:JIR001_31560"/>
<dbReference type="EMBL" id="AP024601">
    <property type="protein sequence ID" value="BCU83373.1"/>
    <property type="molecule type" value="Genomic_DNA"/>
</dbReference>
<dbReference type="GO" id="GO:0009254">
    <property type="term" value="P:peptidoglycan turnover"/>
    <property type="evidence" value="ECO:0007669"/>
    <property type="project" value="TreeGrafter"/>
</dbReference>
<keyword evidence="15" id="KW-1185">Reference proteome</keyword>